<dbReference type="PANTHER" id="PTHR30508:SF1">
    <property type="entry name" value="UPF0051 PROTEIN ABCI8, CHLOROPLASTIC-RELATED"/>
    <property type="match status" value="1"/>
</dbReference>
<dbReference type="STRING" id="36842.SAMN02194393_03534"/>
<proteinExistence type="inferred from homology"/>
<organism evidence="3 4">
    <name type="scientific">Maledivibacter halophilus</name>
    <dbReference type="NCBI Taxonomy" id="36842"/>
    <lineage>
        <taxon>Bacteria</taxon>
        <taxon>Bacillati</taxon>
        <taxon>Bacillota</taxon>
        <taxon>Clostridia</taxon>
        <taxon>Peptostreptococcales</taxon>
        <taxon>Caminicellaceae</taxon>
        <taxon>Maledivibacter</taxon>
    </lineage>
</organism>
<gene>
    <name evidence="3" type="ORF">SAMN02194393_03534</name>
</gene>
<dbReference type="Proteomes" id="UP000190285">
    <property type="component" value="Unassembled WGS sequence"/>
</dbReference>
<protein>
    <recommendedName>
        <fullName evidence="2">SUF system FeS cluster assembly SufBD core domain-containing protein</fullName>
    </recommendedName>
</protein>
<dbReference type="InterPro" id="IPR000825">
    <property type="entry name" value="SUF_FeS_clus_asmbl_SufBD_core"/>
</dbReference>
<comment type="similarity">
    <text evidence="1">Belongs to the iron-sulfur cluster assembly SufBD family.</text>
</comment>
<evidence type="ECO:0000256" key="1">
    <source>
        <dbReference type="ARBA" id="ARBA00043967"/>
    </source>
</evidence>
<feature type="domain" description="SUF system FeS cluster assembly SufBD core" evidence="2">
    <location>
        <begin position="72"/>
        <end position="297"/>
    </location>
</feature>
<name>A0A1T5LZ03_9FIRM</name>
<evidence type="ECO:0000313" key="3">
    <source>
        <dbReference type="EMBL" id="SKC81054.1"/>
    </source>
</evidence>
<evidence type="ECO:0000259" key="2">
    <source>
        <dbReference type="Pfam" id="PF01458"/>
    </source>
</evidence>
<dbReference type="InterPro" id="IPR037284">
    <property type="entry name" value="SUF_FeS_clus_asmbl_SufBD_sf"/>
</dbReference>
<dbReference type="GO" id="GO:0016226">
    <property type="term" value="P:iron-sulfur cluster assembly"/>
    <property type="evidence" value="ECO:0007669"/>
    <property type="project" value="InterPro"/>
</dbReference>
<dbReference type="Pfam" id="PF01458">
    <property type="entry name" value="SUFBD_core"/>
    <property type="match status" value="1"/>
</dbReference>
<sequence length="317" mass="35618">MKDVKGANYTQIDNKAQIVQQENVVILTSPKAYERFDWSREHFPTKPYEGYFIWIKNSLADPLITNTLICSEHVSQSTMNLVVVEEGIRAKMYNTCAAKRQNLYGKHVGRTKTIVKKNAMLEINHLHSWGKDDQVSSSMELILEKGAEIYLTQKCQRAPMKLVLENRNYLDEKASLNYSTTILANESKIEMYDDTYLNGKDANGISRVKVIAKKNTEINTKSRMFANESATGHLDCMGLLLSNDSSIVAVPELINKNKDASLTHEASVGKISDEVLNYLRSRGLSEDQAIDLVITGFLGEEEKIVIGDTVISSKVNM</sequence>
<dbReference type="AlphaFoldDB" id="A0A1T5LZ03"/>
<dbReference type="EMBL" id="FUZT01000009">
    <property type="protein sequence ID" value="SKC81054.1"/>
    <property type="molecule type" value="Genomic_DNA"/>
</dbReference>
<dbReference type="RefSeq" id="WP_170917479.1">
    <property type="nucleotide sequence ID" value="NZ_FUZT01000009.1"/>
</dbReference>
<evidence type="ECO:0000313" key="4">
    <source>
        <dbReference type="Proteomes" id="UP000190285"/>
    </source>
</evidence>
<keyword evidence="4" id="KW-1185">Reference proteome</keyword>
<dbReference type="InterPro" id="IPR055346">
    <property type="entry name" value="Fe-S_cluster_assembly_SufBD"/>
</dbReference>
<reference evidence="3 4" key="1">
    <citation type="submission" date="2017-02" db="EMBL/GenBank/DDBJ databases">
        <authorList>
            <person name="Peterson S.W."/>
        </authorList>
    </citation>
    <scope>NUCLEOTIDE SEQUENCE [LARGE SCALE GENOMIC DNA]</scope>
    <source>
        <strain evidence="3 4">M1</strain>
    </source>
</reference>
<dbReference type="PANTHER" id="PTHR30508">
    <property type="entry name" value="FES CLUSTER ASSEMBLY PROTEIN SUF"/>
    <property type="match status" value="1"/>
</dbReference>
<accession>A0A1T5LZ03</accession>
<dbReference type="SUPFAM" id="SSF101960">
    <property type="entry name" value="Stabilizer of iron transporter SufD"/>
    <property type="match status" value="1"/>
</dbReference>